<dbReference type="PANTHER" id="PTHR23429:SF0">
    <property type="entry name" value="GLUCOSE-6-PHOSPHATE 1-DEHYDROGENASE"/>
    <property type="match status" value="1"/>
</dbReference>
<dbReference type="HOGENOM" id="CLU_013524_5_0_0"/>
<accession>Q5L5V5</accession>
<dbReference type="Gene3D" id="3.30.360.10">
    <property type="entry name" value="Dihydrodipicolinate Reductase, domain 2"/>
    <property type="match status" value="1"/>
</dbReference>
<dbReference type="PROSITE" id="PS00069">
    <property type="entry name" value="G6P_DEHYDROGENASE"/>
    <property type="match status" value="1"/>
</dbReference>
<proteinExistence type="inferred from homology"/>
<feature type="binding site" evidence="7">
    <location>
        <position position="248"/>
    </location>
    <ligand>
        <name>substrate</name>
    </ligand>
</feature>
<dbReference type="AlphaFoldDB" id="Q5L5V5"/>
<feature type="compositionally biased region" description="Polar residues" evidence="8">
    <location>
        <begin position="9"/>
        <end position="20"/>
    </location>
</feature>
<evidence type="ECO:0000256" key="8">
    <source>
        <dbReference type="SAM" id="MobiDB-lite"/>
    </source>
</evidence>
<reference evidence="11 12" key="1">
    <citation type="journal article" date="2005" name="Genome Res.">
        <title>The Chlamydophila abortus genome sequence reveals an array of variable proteins that contribute to interspecies variation.</title>
        <authorList>
            <person name="Thomson N.R."/>
            <person name="Yeats C."/>
            <person name="Bell K."/>
            <person name="Holden M.T.G."/>
            <person name="Bentley S.D."/>
            <person name="Livingstone M."/>
            <person name="Cerdeno-Tarraga A.M."/>
            <person name="Harris B."/>
            <person name="Doggett J."/>
            <person name="Ormond D."/>
            <person name="Mungal K."/>
            <person name="Clarke K."/>
            <person name="Feltwell T."/>
            <person name="Hance Z."/>
            <person name="Sanders M."/>
            <person name="Quail M.A."/>
            <person name="Price C."/>
            <person name="Parkhill J."/>
            <person name="Longbottom D."/>
        </authorList>
    </citation>
    <scope>NUCLEOTIDE SEQUENCE [LARGE SCALE GENOMIC DNA]</scope>
    <source>
        <strain evidence="12">DSM 27085 / S26/3</strain>
    </source>
</reference>
<comment type="catalytic activity">
    <reaction evidence="7">
        <text>D-glucose 6-phosphate + NADP(+) = 6-phospho-D-glucono-1,5-lactone + NADPH + H(+)</text>
        <dbReference type="Rhea" id="RHEA:15841"/>
        <dbReference type="ChEBI" id="CHEBI:15378"/>
        <dbReference type="ChEBI" id="CHEBI:57783"/>
        <dbReference type="ChEBI" id="CHEBI:57955"/>
        <dbReference type="ChEBI" id="CHEBI:58349"/>
        <dbReference type="ChEBI" id="CHEBI:61548"/>
        <dbReference type="EC" id="1.1.1.49"/>
    </reaction>
</comment>
<evidence type="ECO:0000256" key="4">
    <source>
        <dbReference type="ARBA" id="ARBA00022857"/>
    </source>
</evidence>
<keyword evidence="5 7" id="KW-0560">Oxidoreductase</keyword>
<dbReference type="InterPro" id="IPR036291">
    <property type="entry name" value="NAD(P)-bd_dom_sf"/>
</dbReference>
<feature type="active site" description="Proton acceptor" evidence="7">
    <location>
        <position position="272"/>
    </location>
</feature>
<dbReference type="GO" id="GO:0009051">
    <property type="term" value="P:pentose-phosphate shunt, oxidative branch"/>
    <property type="evidence" value="ECO:0007669"/>
    <property type="project" value="TreeGrafter"/>
</dbReference>
<feature type="binding site" evidence="7">
    <location>
        <position position="180"/>
    </location>
    <ligand>
        <name>NADP(+)</name>
        <dbReference type="ChEBI" id="CHEBI:58349"/>
    </ligand>
</feature>
<comment type="similarity">
    <text evidence="2 7">Belongs to the glucose-6-phosphate dehydrogenase family.</text>
</comment>
<dbReference type="eggNOG" id="COG0364">
    <property type="taxonomic scope" value="Bacteria"/>
</dbReference>
<keyword evidence="3 7" id="KW-0313">Glucose metabolism</keyword>
<gene>
    <name evidence="7 11" type="primary">zwf</name>
    <name evidence="11" type="ordered locus">CAB526</name>
</gene>
<evidence type="ECO:0000256" key="5">
    <source>
        <dbReference type="ARBA" id="ARBA00023002"/>
    </source>
</evidence>
<evidence type="ECO:0000256" key="1">
    <source>
        <dbReference type="ARBA" id="ARBA00004937"/>
    </source>
</evidence>
<dbReference type="KEGG" id="cab:CAB526"/>
<dbReference type="GO" id="GO:0004345">
    <property type="term" value="F:glucose-6-phosphate dehydrogenase activity"/>
    <property type="evidence" value="ECO:0007669"/>
    <property type="project" value="UniProtKB-UniRule"/>
</dbReference>
<dbReference type="SUPFAM" id="SSF55347">
    <property type="entry name" value="Glyceraldehyde-3-phosphate dehydrogenase-like, C-terminal domain"/>
    <property type="match status" value="1"/>
</dbReference>
<evidence type="ECO:0000259" key="9">
    <source>
        <dbReference type="Pfam" id="PF00479"/>
    </source>
</evidence>
<feature type="domain" description="Glucose-6-phosphate dehydrogenase C-terminal" evidence="10">
    <location>
        <begin position="222"/>
        <end position="519"/>
    </location>
</feature>
<evidence type="ECO:0000256" key="6">
    <source>
        <dbReference type="ARBA" id="ARBA00023277"/>
    </source>
</evidence>
<dbReference type="InterPro" id="IPR001282">
    <property type="entry name" value="G6P_DH"/>
</dbReference>
<protein>
    <recommendedName>
        <fullName evidence="7">Glucose-6-phosphate 1-dehydrogenase</fullName>
        <shortName evidence="7">G6PD</shortName>
        <ecNumber evidence="7">1.1.1.49</ecNumber>
    </recommendedName>
</protein>
<dbReference type="SUPFAM" id="SSF51735">
    <property type="entry name" value="NAD(P)-binding Rossmann-fold domains"/>
    <property type="match status" value="1"/>
</dbReference>
<dbReference type="Proteomes" id="UP000001012">
    <property type="component" value="Chromosome"/>
</dbReference>
<dbReference type="Pfam" id="PF02781">
    <property type="entry name" value="G6PD_C"/>
    <property type="match status" value="1"/>
</dbReference>
<evidence type="ECO:0000256" key="3">
    <source>
        <dbReference type="ARBA" id="ARBA00022526"/>
    </source>
</evidence>
<dbReference type="UniPathway" id="UPA00115">
    <property type="reaction ID" value="UER00408"/>
</dbReference>
<feature type="binding site" evidence="7">
    <location>
        <position position="214"/>
    </location>
    <ligand>
        <name>substrate</name>
    </ligand>
</feature>
<evidence type="ECO:0000313" key="12">
    <source>
        <dbReference type="Proteomes" id="UP000001012"/>
    </source>
</evidence>
<keyword evidence="4 7" id="KW-0521">NADP</keyword>
<evidence type="ECO:0000256" key="7">
    <source>
        <dbReference type="HAMAP-Rule" id="MF_00966"/>
    </source>
</evidence>
<keyword evidence="12" id="KW-1185">Reference proteome</keyword>
<keyword evidence="6 7" id="KW-0119">Carbohydrate metabolism</keyword>
<dbReference type="InterPro" id="IPR022674">
    <property type="entry name" value="G6P_DH_NAD-bd"/>
</dbReference>
<evidence type="ECO:0000259" key="10">
    <source>
        <dbReference type="Pfam" id="PF02781"/>
    </source>
</evidence>
<dbReference type="PANTHER" id="PTHR23429">
    <property type="entry name" value="GLUCOSE-6-PHOSPHATE 1-DEHYDROGENASE G6PD"/>
    <property type="match status" value="1"/>
</dbReference>
<organism evidence="11 12">
    <name type="scientific">Chlamydia abortus (strain DSM 27085 / S26/3)</name>
    <name type="common">Chlamydophila abortus</name>
    <dbReference type="NCBI Taxonomy" id="218497"/>
    <lineage>
        <taxon>Bacteria</taxon>
        <taxon>Pseudomonadati</taxon>
        <taxon>Chlamydiota</taxon>
        <taxon>Chlamydiia</taxon>
        <taxon>Chlamydiales</taxon>
        <taxon>Chlamydiaceae</taxon>
        <taxon>Chlamydia/Chlamydophila group</taxon>
        <taxon>Chlamydia</taxon>
    </lineage>
</organism>
<feature type="binding site" evidence="7">
    <location>
        <position position="267"/>
    </location>
    <ligand>
        <name>substrate</name>
    </ligand>
</feature>
<dbReference type="GO" id="GO:0005829">
    <property type="term" value="C:cytosol"/>
    <property type="evidence" value="ECO:0007669"/>
    <property type="project" value="TreeGrafter"/>
</dbReference>
<comment type="caution">
    <text evidence="7">Lacks conserved residue(s) required for the propagation of feature annotation.</text>
</comment>
<sequence>MSRGLKSTMEMTSNENQDSGRTLPPCPPCVMVIFGATGDLTARKLFPALYHLIKEGRLSNNFVCVGFARRKKSHEEFREEMKQAIQNFSRAQELDIRIWEEFESRIFYHESNFSSSEGYASLKERLEEIDKQDGTQGNRLFYLSTPPDYFPEIIENINKHKLFYHDQGEGKPWSRVIIEKPFGVDLQSAKELQKYIDDNLDEGSVYRIDHYLGKETVQNILTIRFANTLFESCWNSQYIDHVQISVSESIGIGTRGNFFEKSGMLRDMVQNHMMQLLCLLTMEPPSVFNSEEIKKEKIHVLKKIRPFSQDDVVRGQYGTGEVQGVSVLGYREEENVNPHSMVETYVALKMFIDNPRWLGVPFYLRAGKRLAKRSTDISIIFKKSYATLFEPESCRICPIENDLLIIRIQPDEGVALQFNCKVPGMNNVVRPVKMDFRYDTYFKTTAPEAYERLLCDCILGDRILFTSSDEVMASWELFTPILQQWEQDSSDVCFPNYVAGSVGPKEADQLLQADGRSWRPL</sequence>
<comment type="function">
    <text evidence="7">Catalyzes the oxidation of glucose 6-phosphate to 6-phosphogluconolactone.</text>
</comment>
<feature type="binding site" evidence="7">
    <location>
        <position position="368"/>
    </location>
    <ligand>
        <name>substrate</name>
    </ligand>
</feature>
<feature type="binding site" evidence="7">
    <location>
        <position position="69"/>
    </location>
    <ligand>
        <name>NADP(+)</name>
        <dbReference type="ChEBI" id="CHEBI:58349"/>
    </ligand>
</feature>
<dbReference type="Gene3D" id="3.40.50.720">
    <property type="entry name" value="NAD(P)-binding Rossmann-like Domain"/>
    <property type="match status" value="1"/>
</dbReference>
<dbReference type="EMBL" id="CR848038">
    <property type="protein sequence ID" value="CAH63977.1"/>
    <property type="molecule type" value="Genomic_DNA"/>
</dbReference>
<feature type="binding site" evidence="7">
    <location>
        <position position="210"/>
    </location>
    <ligand>
        <name>substrate</name>
    </ligand>
</feature>
<dbReference type="InterPro" id="IPR022675">
    <property type="entry name" value="G6P_DH_C"/>
</dbReference>
<dbReference type="GO" id="GO:0050661">
    <property type="term" value="F:NADP binding"/>
    <property type="evidence" value="ECO:0007669"/>
    <property type="project" value="UniProtKB-UniRule"/>
</dbReference>
<dbReference type="InterPro" id="IPR019796">
    <property type="entry name" value="G6P_DH_AS"/>
</dbReference>
<dbReference type="PIRSF" id="PIRSF000110">
    <property type="entry name" value="G6PD"/>
    <property type="match status" value="1"/>
</dbReference>
<evidence type="ECO:0000313" key="11">
    <source>
        <dbReference type="EMBL" id="CAH63977.1"/>
    </source>
</evidence>
<dbReference type="HAMAP" id="MF_00966">
    <property type="entry name" value="G6PD"/>
    <property type="match status" value="1"/>
</dbReference>
<feature type="domain" description="Glucose-6-phosphate dehydrogenase NAD-binding" evidence="9">
    <location>
        <begin position="32"/>
        <end position="219"/>
    </location>
</feature>
<comment type="pathway">
    <text evidence="1 7">Carbohydrate degradation; pentose phosphate pathway; D-ribulose 5-phosphate from D-glucose 6-phosphate (oxidative stage): step 1/3.</text>
</comment>
<feature type="region of interest" description="Disordered" evidence="8">
    <location>
        <begin position="1"/>
        <end position="22"/>
    </location>
</feature>
<dbReference type="Pfam" id="PF00479">
    <property type="entry name" value="G6PD_N"/>
    <property type="match status" value="1"/>
</dbReference>
<name>Q5L5V5_CHLAB</name>
<dbReference type="PRINTS" id="PR00079">
    <property type="entry name" value="G6PDHDRGNASE"/>
</dbReference>
<dbReference type="EC" id="1.1.1.49" evidence="7"/>
<dbReference type="NCBIfam" id="TIGR00871">
    <property type="entry name" value="zwf"/>
    <property type="match status" value="1"/>
</dbReference>
<evidence type="ECO:0000256" key="2">
    <source>
        <dbReference type="ARBA" id="ARBA00009975"/>
    </source>
</evidence>
<dbReference type="GO" id="GO:0006006">
    <property type="term" value="P:glucose metabolic process"/>
    <property type="evidence" value="ECO:0007669"/>
    <property type="project" value="UniProtKB-KW"/>
</dbReference>